<evidence type="ECO:0000256" key="6">
    <source>
        <dbReference type="ARBA" id="ARBA00022741"/>
    </source>
</evidence>
<dbReference type="PROSITE" id="PS50110">
    <property type="entry name" value="RESPONSE_REGULATORY"/>
    <property type="match status" value="1"/>
</dbReference>
<keyword evidence="8" id="KW-0067">ATP-binding</keyword>
<dbReference type="InterPro" id="IPR003594">
    <property type="entry name" value="HATPase_dom"/>
</dbReference>
<feature type="domain" description="Histidine kinase" evidence="14">
    <location>
        <begin position="263"/>
        <end position="484"/>
    </location>
</feature>
<sequence length="633" mass="67696">MTGSEQLEPGPTVGARGITFEHRIAVTALATAIAVLALASALFLYEQWRSERSNHIRARGHLAELVARELEPSLAAGDMGLARREATMFDVVGGVRHIVVKNPGGGVVIDYEPPGLGPPRGGELIDSRAQVVHDGQVLGQVAVTSESAPFSALLLRYLAVCGSLFFAAVAMALFMGRALAKRVVQPVNILSRAMREVTDSGDYSGRVPNWAKDEFGELTDSFNTLLAQLQANDRALHATMSDLVEARDAAQAANVLKSQFLANMSHEIRTPLNGVLAMAEIMALGDLAPNQRERVAVIRRSGEDLLAILNDILDLSKIEAGRMEIEDGEVSAEMLETKTIQAFAEVAAAKKNLKFKIEVKPAARGVRRGDPGRVQQILSCLVSNAIKFTGEGEVRVLIDGYGPGGGEGLRLTVADSGIGIAPEQMPLLFQKFSQADSSNTRRFGGTGLGLAISRELARLMHGTIEVDSEQGKGSTFTVTLPLTRVAAAPADTADLAAGKRAMRVLAAEDIPTNQLVLKTILQSFGVELEMVENGQLAVEAWRQHSFDLILMDIQMPVMDGIAATQAIRAEELAAGRPRTPIIAVSANALPHHAKTYLENGMDAHVGKPIELAKLQEAIERVAPAAPLKRVELG</sequence>
<comment type="catalytic activity">
    <reaction evidence="1">
        <text>ATP + protein L-histidine = ADP + protein N-phospho-L-histidine.</text>
        <dbReference type="EC" id="2.7.13.3"/>
    </reaction>
</comment>
<dbReference type="KEGG" id="caul:KCG34_16200"/>
<dbReference type="SUPFAM" id="SSF47384">
    <property type="entry name" value="Homodimeric domain of signal transducing histidine kinase"/>
    <property type="match status" value="1"/>
</dbReference>
<evidence type="ECO:0000256" key="3">
    <source>
        <dbReference type="ARBA" id="ARBA00012438"/>
    </source>
</evidence>
<feature type="domain" description="HAMP" evidence="16">
    <location>
        <begin position="181"/>
        <end position="234"/>
    </location>
</feature>
<dbReference type="EC" id="2.7.13.3" evidence="3"/>
<dbReference type="FunFam" id="3.30.565.10:FF:000010">
    <property type="entry name" value="Sensor histidine kinase RcsC"/>
    <property type="match status" value="1"/>
</dbReference>
<dbReference type="AlphaFoldDB" id="A0A975FX90"/>
<keyword evidence="9" id="KW-0902">Two-component regulatory system</keyword>
<dbReference type="Pfam" id="PF00672">
    <property type="entry name" value="HAMP"/>
    <property type="match status" value="1"/>
</dbReference>
<dbReference type="EMBL" id="CP073078">
    <property type="protein sequence ID" value="QUD86617.1"/>
    <property type="molecule type" value="Genomic_DNA"/>
</dbReference>
<evidence type="ECO:0000256" key="2">
    <source>
        <dbReference type="ARBA" id="ARBA00004370"/>
    </source>
</evidence>
<dbReference type="SMART" id="SM00304">
    <property type="entry name" value="HAMP"/>
    <property type="match status" value="1"/>
</dbReference>
<comment type="subcellular location">
    <subcellularLocation>
        <location evidence="2">Membrane</location>
    </subcellularLocation>
</comment>
<evidence type="ECO:0000256" key="5">
    <source>
        <dbReference type="ARBA" id="ARBA00022679"/>
    </source>
</evidence>
<keyword evidence="18" id="KW-1185">Reference proteome</keyword>
<dbReference type="Gene3D" id="1.10.287.130">
    <property type="match status" value="1"/>
</dbReference>
<keyword evidence="13" id="KW-0472">Membrane</keyword>
<evidence type="ECO:0000256" key="12">
    <source>
        <dbReference type="PROSITE-ProRule" id="PRU00169"/>
    </source>
</evidence>
<dbReference type="GO" id="GO:0000155">
    <property type="term" value="F:phosphorelay sensor kinase activity"/>
    <property type="evidence" value="ECO:0007669"/>
    <property type="project" value="InterPro"/>
</dbReference>
<evidence type="ECO:0000256" key="7">
    <source>
        <dbReference type="ARBA" id="ARBA00022777"/>
    </source>
</evidence>
<evidence type="ECO:0000313" key="17">
    <source>
        <dbReference type="EMBL" id="QUD86617.1"/>
    </source>
</evidence>
<keyword evidence="7" id="KW-0418">Kinase</keyword>
<gene>
    <name evidence="17" type="ORF">KCG34_16200</name>
</gene>
<evidence type="ECO:0000259" key="14">
    <source>
        <dbReference type="PROSITE" id="PS50109"/>
    </source>
</evidence>
<reference evidence="17" key="1">
    <citation type="submission" date="2021-04" db="EMBL/GenBank/DDBJ databases">
        <title>The complete genome sequence of Caulobacter sp. S6.</title>
        <authorList>
            <person name="Tang Y."/>
            <person name="Ouyang W."/>
            <person name="Liu Q."/>
            <person name="Huang B."/>
            <person name="Guo Z."/>
            <person name="Lei P."/>
        </authorList>
    </citation>
    <scope>NUCLEOTIDE SEQUENCE</scope>
    <source>
        <strain evidence="17">S6</strain>
    </source>
</reference>
<dbReference type="GO" id="GO:0005524">
    <property type="term" value="F:ATP binding"/>
    <property type="evidence" value="ECO:0007669"/>
    <property type="project" value="UniProtKB-KW"/>
</dbReference>
<dbReference type="SMART" id="SM00448">
    <property type="entry name" value="REC"/>
    <property type="match status" value="1"/>
</dbReference>
<dbReference type="Gene3D" id="3.40.50.2300">
    <property type="match status" value="1"/>
</dbReference>
<dbReference type="GO" id="GO:0016020">
    <property type="term" value="C:membrane"/>
    <property type="evidence" value="ECO:0007669"/>
    <property type="project" value="UniProtKB-SubCell"/>
</dbReference>
<dbReference type="PANTHER" id="PTHR45339">
    <property type="entry name" value="HYBRID SIGNAL TRANSDUCTION HISTIDINE KINASE J"/>
    <property type="match status" value="1"/>
</dbReference>
<evidence type="ECO:0000259" key="15">
    <source>
        <dbReference type="PROSITE" id="PS50110"/>
    </source>
</evidence>
<feature type="transmembrane region" description="Helical" evidence="13">
    <location>
        <begin position="24"/>
        <end position="45"/>
    </location>
</feature>
<dbReference type="Pfam" id="PF02518">
    <property type="entry name" value="HATPase_c"/>
    <property type="match status" value="1"/>
</dbReference>
<dbReference type="FunFam" id="1.10.287.130:FF:000002">
    <property type="entry name" value="Two-component osmosensing histidine kinase"/>
    <property type="match status" value="1"/>
</dbReference>
<evidence type="ECO:0000256" key="8">
    <source>
        <dbReference type="ARBA" id="ARBA00022840"/>
    </source>
</evidence>
<dbReference type="Pfam" id="PF00072">
    <property type="entry name" value="Response_reg"/>
    <property type="match status" value="1"/>
</dbReference>
<dbReference type="Gene3D" id="3.30.565.10">
    <property type="entry name" value="Histidine kinase-like ATPase, C-terminal domain"/>
    <property type="match status" value="1"/>
</dbReference>
<keyword evidence="13" id="KW-0812">Transmembrane</keyword>
<dbReference type="SUPFAM" id="SSF55874">
    <property type="entry name" value="ATPase domain of HSP90 chaperone/DNA topoisomerase II/histidine kinase"/>
    <property type="match status" value="1"/>
</dbReference>
<dbReference type="CDD" id="cd16922">
    <property type="entry name" value="HATPase_EvgS-ArcB-TorS-like"/>
    <property type="match status" value="1"/>
</dbReference>
<dbReference type="InterPro" id="IPR036890">
    <property type="entry name" value="HATPase_C_sf"/>
</dbReference>
<evidence type="ECO:0000259" key="16">
    <source>
        <dbReference type="PROSITE" id="PS50885"/>
    </source>
</evidence>
<keyword evidence="4 12" id="KW-0597">Phosphoprotein</keyword>
<dbReference type="InterPro" id="IPR003660">
    <property type="entry name" value="HAMP_dom"/>
</dbReference>
<dbReference type="Gene3D" id="6.10.340.10">
    <property type="match status" value="1"/>
</dbReference>
<dbReference type="InterPro" id="IPR001789">
    <property type="entry name" value="Sig_transdc_resp-reg_receiver"/>
</dbReference>
<name>A0A975FX90_9CAUL</name>
<dbReference type="PANTHER" id="PTHR45339:SF1">
    <property type="entry name" value="HYBRID SIGNAL TRANSDUCTION HISTIDINE KINASE J"/>
    <property type="match status" value="1"/>
</dbReference>
<proteinExistence type="predicted"/>
<feature type="domain" description="Response regulatory" evidence="15">
    <location>
        <begin position="503"/>
        <end position="622"/>
    </location>
</feature>
<evidence type="ECO:0000256" key="1">
    <source>
        <dbReference type="ARBA" id="ARBA00000085"/>
    </source>
</evidence>
<dbReference type="Proteomes" id="UP000676409">
    <property type="component" value="Chromosome"/>
</dbReference>
<dbReference type="InterPro" id="IPR011006">
    <property type="entry name" value="CheY-like_superfamily"/>
</dbReference>
<dbReference type="InterPro" id="IPR005467">
    <property type="entry name" value="His_kinase_dom"/>
</dbReference>
<dbReference type="InterPro" id="IPR004358">
    <property type="entry name" value="Sig_transdc_His_kin-like_C"/>
</dbReference>
<dbReference type="CDD" id="cd00082">
    <property type="entry name" value="HisKA"/>
    <property type="match status" value="1"/>
</dbReference>
<keyword evidence="5" id="KW-0808">Transferase</keyword>
<dbReference type="SMART" id="SM00387">
    <property type="entry name" value="HATPase_c"/>
    <property type="match status" value="1"/>
</dbReference>
<evidence type="ECO:0000256" key="4">
    <source>
        <dbReference type="ARBA" id="ARBA00022553"/>
    </source>
</evidence>
<protein>
    <recommendedName>
        <fullName evidence="11">Sensory/regulatory protein RpfC</fullName>
        <ecNumber evidence="3">2.7.13.3</ecNumber>
    </recommendedName>
</protein>
<keyword evidence="13" id="KW-1133">Transmembrane helix</keyword>
<dbReference type="CDD" id="cd17546">
    <property type="entry name" value="REC_hyHK_CKI1_RcsC-like"/>
    <property type="match status" value="1"/>
</dbReference>
<dbReference type="SMART" id="SM00388">
    <property type="entry name" value="HisKA"/>
    <property type="match status" value="1"/>
</dbReference>
<dbReference type="PROSITE" id="PS50109">
    <property type="entry name" value="HIS_KIN"/>
    <property type="match status" value="1"/>
</dbReference>
<organism evidence="17 18">
    <name type="scientific">Phenylobacterium montanum</name>
    <dbReference type="NCBI Taxonomy" id="2823693"/>
    <lineage>
        <taxon>Bacteria</taxon>
        <taxon>Pseudomonadati</taxon>
        <taxon>Pseudomonadota</taxon>
        <taxon>Alphaproteobacteria</taxon>
        <taxon>Caulobacterales</taxon>
        <taxon>Caulobacteraceae</taxon>
        <taxon>Phenylobacterium</taxon>
    </lineage>
</organism>
<dbReference type="SUPFAM" id="SSF158472">
    <property type="entry name" value="HAMP domain-like"/>
    <property type="match status" value="1"/>
</dbReference>
<comment type="subunit">
    <text evidence="10">At low DSF concentrations, interacts with RpfF.</text>
</comment>
<feature type="transmembrane region" description="Helical" evidence="13">
    <location>
        <begin position="154"/>
        <end position="175"/>
    </location>
</feature>
<dbReference type="CDD" id="cd06225">
    <property type="entry name" value="HAMP"/>
    <property type="match status" value="1"/>
</dbReference>
<dbReference type="InterPro" id="IPR036097">
    <property type="entry name" value="HisK_dim/P_sf"/>
</dbReference>
<evidence type="ECO:0000256" key="9">
    <source>
        <dbReference type="ARBA" id="ARBA00023012"/>
    </source>
</evidence>
<keyword evidence="6" id="KW-0547">Nucleotide-binding</keyword>
<evidence type="ECO:0000313" key="18">
    <source>
        <dbReference type="Proteomes" id="UP000676409"/>
    </source>
</evidence>
<dbReference type="Pfam" id="PF00512">
    <property type="entry name" value="HisKA"/>
    <property type="match status" value="1"/>
</dbReference>
<feature type="modified residue" description="4-aspartylphosphate" evidence="12">
    <location>
        <position position="552"/>
    </location>
</feature>
<dbReference type="PRINTS" id="PR00344">
    <property type="entry name" value="BCTRLSENSOR"/>
</dbReference>
<dbReference type="RefSeq" id="WP_211936669.1">
    <property type="nucleotide sequence ID" value="NZ_CP073078.1"/>
</dbReference>
<dbReference type="InterPro" id="IPR003661">
    <property type="entry name" value="HisK_dim/P_dom"/>
</dbReference>
<evidence type="ECO:0000256" key="13">
    <source>
        <dbReference type="SAM" id="Phobius"/>
    </source>
</evidence>
<accession>A0A975FX90</accession>
<evidence type="ECO:0000256" key="11">
    <source>
        <dbReference type="ARBA" id="ARBA00068150"/>
    </source>
</evidence>
<dbReference type="PROSITE" id="PS50885">
    <property type="entry name" value="HAMP"/>
    <property type="match status" value="1"/>
</dbReference>
<dbReference type="SUPFAM" id="SSF52172">
    <property type="entry name" value="CheY-like"/>
    <property type="match status" value="1"/>
</dbReference>
<evidence type="ECO:0000256" key="10">
    <source>
        <dbReference type="ARBA" id="ARBA00064003"/>
    </source>
</evidence>